<dbReference type="PANTHER" id="PTHR22960:SF0">
    <property type="entry name" value="MOLYBDENUM COFACTOR BIOSYNTHESIS PROTEIN 1"/>
    <property type="match status" value="1"/>
</dbReference>
<evidence type="ECO:0000256" key="8">
    <source>
        <dbReference type="ARBA" id="ARBA00023014"/>
    </source>
</evidence>
<evidence type="ECO:0000256" key="11">
    <source>
        <dbReference type="ARBA" id="ARBA00023239"/>
    </source>
</evidence>
<sequence>MYQVGVLDRFRRPLANLRVSVTDRCNLRCHYCMPERDYVWLPRTNILTFEEIERLVDVFVSLGTSKVRLTGGEPLLRKNLPDLIALLAEKPALTDLALTTNGVLLAEQVGALRAAGLPRITVSLDTLKNDRFLALTRFDNLSTVLHGLECAASAGFDSVKIDTVVIRGMNDDELVPILEHGRALGVEVRFIEYMDVGGATQWSMRDVLSREEILRQLASYYGPILPLEERTAAPADRFTLPDGTVFGIISSTTQPFCGQCDRSRLTADGLWYRCLYAPTGTDLRGPLRADANQAELRDLISADWLARDDRGAEDRLASSDRSTLISVETLQGEPHLEMHTRGG</sequence>
<keyword evidence="6" id="KW-0547">Nucleotide-binding</keyword>
<evidence type="ECO:0000256" key="2">
    <source>
        <dbReference type="ARBA" id="ARBA00012167"/>
    </source>
</evidence>
<comment type="catalytic activity">
    <reaction evidence="12">
        <text>GTP + AH2 + S-adenosyl-L-methionine = (8S)-3',8-cyclo-7,8-dihydroguanosine 5'-triphosphate + 5'-deoxyadenosine + L-methionine + A + H(+)</text>
        <dbReference type="Rhea" id="RHEA:49576"/>
        <dbReference type="ChEBI" id="CHEBI:13193"/>
        <dbReference type="ChEBI" id="CHEBI:15378"/>
        <dbReference type="ChEBI" id="CHEBI:17319"/>
        <dbReference type="ChEBI" id="CHEBI:17499"/>
        <dbReference type="ChEBI" id="CHEBI:37565"/>
        <dbReference type="ChEBI" id="CHEBI:57844"/>
        <dbReference type="ChEBI" id="CHEBI:59789"/>
        <dbReference type="ChEBI" id="CHEBI:131766"/>
        <dbReference type="EC" id="4.1.99.22"/>
    </reaction>
</comment>
<dbReference type="GO" id="GO:0006777">
    <property type="term" value="P:Mo-molybdopterin cofactor biosynthetic process"/>
    <property type="evidence" value="ECO:0007669"/>
    <property type="project" value="UniProtKB-KW"/>
</dbReference>
<evidence type="ECO:0000313" key="14">
    <source>
        <dbReference type="EMBL" id="SUZ84274.1"/>
    </source>
</evidence>
<dbReference type="SUPFAM" id="SSF102114">
    <property type="entry name" value="Radical SAM enzymes"/>
    <property type="match status" value="1"/>
</dbReference>
<evidence type="ECO:0000256" key="3">
    <source>
        <dbReference type="ARBA" id="ARBA00022485"/>
    </source>
</evidence>
<keyword evidence="7" id="KW-0408">Iron</keyword>
<keyword evidence="4" id="KW-0949">S-adenosyl-L-methionine</keyword>
<evidence type="ECO:0000256" key="4">
    <source>
        <dbReference type="ARBA" id="ARBA00022691"/>
    </source>
</evidence>
<keyword evidence="8" id="KW-0411">Iron-sulfur</keyword>
<evidence type="ECO:0000256" key="6">
    <source>
        <dbReference type="ARBA" id="ARBA00022741"/>
    </source>
</evidence>
<evidence type="ECO:0000256" key="7">
    <source>
        <dbReference type="ARBA" id="ARBA00023004"/>
    </source>
</evidence>
<comment type="cofactor">
    <cofactor evidence="1">
        <name>[4Fe-4S] cluster</name>
        <dbReference type="ChEBI" id="CHEBI:49883"/>
    </cofactor>
</comment>
<accession>A0A381QZ80</accession>
<dbReference type="SFLD" id="SFLDG01067">
    <property type="entry name" value="SPASM/twitch_domain_containing"/>
    <property type="match status" value="1"/>
</dbReference>
<dbReference type="Pfam" id="PF06463">
    <property type="entry name" value="Mob_synth_C"/>
    <property type="match status" value="1"/>
</dbReference>
<dbReference type="SFLD" id="SFLDS00029">
    <property type="entry name" value="Radical_SAM"/>
    <property type="match status" value="1"/>
</dbReference>
<dbReference type="CDD" id="cd21117">
    <property type="entry name" value="Twitch_MoaA"/>
    <property type="match status" value="1"/>
</dbReference>
<feature type="domain" description="Radical SAM core" evidence="13">
    <location>
        <begin position="9"/>
        <end position="224"/>
    </location>
</feature>
<evidence type="ECO:0000259" key="13">
    <source>
        <dbReference type="PROSITE" id="PS51918"/>
    </source>
</evidence>
<organism evidence="14">
    <name type="scientific">marine metagenome</name>
    <dbReference type="NCBI Taxonomy" id="408172"/>
    <lineage>
        <taxon>unclassified sequences</taxon>
        <taxon>metagenomes</taxon>
        <taxon>ecological metagenomes</taxon>
    </lineage>
</organism>
<name>A0A381QZ80_9ZZZZ</name>
<dbReference type="SMART" id="SM00729">
    <property type="entry name" value="Elp3"/>
    <property type="match status" value="1"/>
</dbReference>
<dbReference type="EC" id="4.1.99.22" evidence="2"/>
<dbReference type="Gene3D" id="3.20.20.70">
    <property type="entry name" value="Aldolase class I"/>
    <property type="match status" value="1"/>
</dbReference>
<keyword evidence="10" id="KW-0501">Molybdenum cofactor biosynthesis</keyword>
<dbReference type="CDD" id="cd01335">
    <property type="entry name" value="Radical_SAM"/>
    <property type="match status" value="1"/>
</dbReference>
<evidence type="ECO:0000256" key="10">
    <source>
        <dbReference type="ARBA" id="ARBA00023150"/>
    </source>
</evidence>
<gene>
    <name evidence="14" type="ORF">METZ01_LOCUS37128</name>
</gene>
<dbReference type="EMBL" id="UINC01001588">
    <property type="protein sequence ID" value="SUZ84274.1"/>
    <property type="molecule type" value="Genomic_DNA"/>
</dbReference>
<dbReference type="UniPathway" id="UPA00344"/>
<dbReference type="InterPro" id="IPR013483">
    <property type="entry name" value="MoaA"/>
</dbReference>
<dbReference type="GO" id="GO:0061798">
    <property type="term" value="F:GTP 3',8'-cyclase activity"/>
    <property type="evidence" value="ECO:0007669"/>
    <property type="project" value="UniProtKB-EC"/>
</dbReference>
<dbReference type="GO" id="GO:0051539">
    <property type="term" value="F:4 iron, 4 sulfur cluster binding"/>
    <property type="evidence" value="ECO:0007669"/>
    <property type="project" value="UniProtKB-KW"/>
</dbReference>
<keyword evidence="9" id="KW-0342">GTP-binding</keyword>
<evidence type="ECO:0000256" key="12">
    <source>
        <dbReference type="ARBA" id="ARBA00048697"/>
    </source>
</evidence>
<dbReference type="InterPro" id="IPR006638">
    <property type="entry name" value="Elp3/MiaA/NifB-like_rSAM"/>
</dbReference>
<dbReference type="InterPro" id="IPR007197">
    <property type="entry name" value="rSAM"/>
</dbReference>
<dbReference type="GO" id="GO:0046872">
    <property type="term" value="F:metal ion binding"/>
    <property type="evidence" value="ECO:0007669"/>
    <property type="project" value="UniProtKB-KW"/>
</dbReference>
<dbReference type="Pfam" id="PF04055">
    <property type="entry name" value="Radical_SAM"/>
    <property type="match status" value="1"/>
</dbReference>
<dbReference type="PROSITE" id="PS01305">
    <property type="entry name" value="MOAA_NIFB_PQQE"/>
    <property type="match status" value="1"/>
</dbReference>
<reference evidence="14" key="1">
    <citation type="submission" date="2018-05" db="EMBL/GenBank/DDBJ databases">
        <authorList>
            <person name="Lanie J.A."/>
            <person name="Ng W.-L."/>
            <person name="Kazmierczak K.M."/>
            <person name="Andrzejewski T.M."/>
            <person name="Davidsen T.M."/>
            <person name="Wayne K.J."/>
            <person name="Tettelin H."/>
            <person name="Glass J.I."/>
            <person name="Rusch D."/>
            <person name="Podicherti R."/>
            <person name="Tsui H.-C.T."/>
            <person name="Winkler M.E."/>
        </authorList>
    </citation>
    <scope>NUCLEOTIDE SEQUENCE</scope>
</reference>
<protein>
    <recommendedName>
        <fullName evidence="2">GTP 3',8-cyclase</fullName>
        <ecNumber evidence="2">4.1.99.22</ecNumber>
    </recommendedName>
</protein>
<dbReference type="InterPro" id="IPR050105">
    <property type="entry name" value="MoCo_biosynth_MoaA/MoaC"/>
</dbReference>
<dbReference type="SFLD" id="SFLDG01386">
    <property type="entry name" value="main_SPASM_domain-containing"/>
    <property type="match status" value="1"/>
</dbReference>
<dbReference type="PANTHER" id="PTHR22960">
    <property type="entry name" value="MOLYBDOPTERIN COFACTOR SYNTHESIS PROTEIN A"/>
    <property type="match status" value="1"/>
</dbReference>
<keyword evidence="5" id="KW-0479">Metal-binding</keyword>
<keyword evidence="11" id="KW-0456">Lyase</keyword>
<dbReference type="InterPro" id="IPR013785">
    <property type="entry name" value="Aldolase_TIM"/>
</dbReference>
<dbReference type="InterPro" id="IPR040064">
    <property type="entry name" value="MoaA-like"/>
</dbReference>
<dbReference type="InterPro" id="IPR058240">
    <property type="entry name" value="rSAM_sf"/>
</dbReference>
<evidence type="ECO:0000256" key="1">
    <source>
        <dbReference type="ARBA" id="ARBA00001966"/>
    </source>
</evidence>
<dbReference type="GO" id="GO:0005525">
    <property type="term" value="F:GTP binding"/>
    <property type="evidence" value="ECO:0007669"/>
    <property type="project" value="UniProtKB-KW"/>
</dbReference>
<proteinExistence type="inferred from homology"/>
<dbReference type="PROSITE" id="PS51918">
    <property type="entry name" value="RADICAL_SAM"/>
    <property type="match status" value="1"/>
</dbReference>
<evidence type="ECO:0000256" key="9">
    <source>
        <dbReference type="ARBA" id="ARBA00023134"/>
    </source>
</evidence>
<dbReference type="SFLD" id="SFLDG01383">
    <property type="entry name" value="cyclic_pyranopterin_phosphate"/>
    <property type="match status" value="1"/>
</dbReference>
<dbReference type="HAMAP" id="MF_01225_B">
    <property type="entry name" value="MoaA_B"/>
    <property type="match status" value="1"/>
</dbReference>
<dbReference type="InterPro" id="IPR010505">
    <property type="entry name" value="MoaA_twitch"/>
</dbReference>
<dbReference type="InterPro" id="IPR000385">
    <property type="entry name" value="MoaA_NifB_PqqE_Fe-S-bd_CS"/>
</dbReference>
<keyword evidence="3" id="KW-0004">4Fe-4S</keyword>
<dbReference type="AlphaFoldDB" id="A0A381QZ80"/>
<evidence type="ECO:0000256" key="5">
    <source>
        <dbReference type="ARBA" id="ARBA00022723"/>
    </source>
</evidence>
<dbReference type="GO" id="GO:0061799">
    <property type="term" value="F:cyclic pyranopterin monophosphate synthase activity"/>
    <property type="evidence" value="ECO:0007669"/>
    <property type="project" value="TreeGrafter"/>
</dbReference>
<dbReference type="NCBIfam" id="TIGR02666">
    <property type="entry name" value="moaA"/>
    <property type="match status" value="1"/>
</dbReference>